<comment type="caution">
    <text evidence="2">The sequence shown here is derived from an EMBL/GenBank/DDBJ whole genome shotgun (WGS) entry which is preliminary data.</text>
</comment>
<name>A0AAV7EPW2_ARIFI</name>
<gene>
    <name evidence="2" type="ORF">H6P81_010080</name>
</gene>
<accession>A0AAV7EPW2</accession>
<dbReference type="EMBL" id="JAINDJ010000004">
    <property type="protein sequence ID" value="KAG9450115.1"/>
    <property type="molecule type" value="Genomic_DNA"/>
</dbReference>
<sequence length="183" mass="20735">MALTVWFYVHMHGNVPAFVYDPSFKLVDKEAFPRVLKWGTRNYKHEGTYKPLLNVNGLFQSLSCLQPISNEESSYISPLEEGSTPEVRASTPVREASTPITKASTPLAAKDRENQQLREQVGLLEELLSLREGCSVGEDTTVQFEDPISEMGPEPHVEVQKRTKKPGPSVRTQFVVTYKRRKR</sequence>
<reference evidence="2 3" key="1">
    <citation type="submission" date="2021-07" db="EMBL/GenBank/DDBJ databases">
        <title>The Aristolochia fimbriata genome: insights into angiosperm evolution, floral development and chemical biosynthesis.</title>
        <authorList>
            <person name="Jiao Y."/>
        </authorList>
    </citation>
    <scope>NUCLEOTIDE SEQUENCE [LARGE SCALE GENOMIC DNA]</scope>
    <source>
        <strain evidence="2">IBCAS-2021</strain>
        <tissue evidence="2">Leaf</tissue>
    </source>
</reference>
<keyword evidence="3" id="KW-1185">Reference proteome</keyword>
<proteinExistence type="predicted"/>
<evidence type="ECO:0000313" key="2">
    <source>
        <dbReference type="EMBL" id="KAG9450115.1"/>
    </source>
</evidence>
<evidence type="ECO:0000313" key="3">
    <source>
        <dbReference type="Proteomes" id="UP000825729"/>
    </source>
</evidence>
<organism evidence="2 3">
    <name type="scientific">Aristolochia fimbriata</name>
    <name type="common">White veined hardy Dutchman's pipe vine</name>
    <dbReference type="NCBI Taxonomy" id="158543"/>
    <lineage>
        <taxon>Eukaryota</taxon>
        <taxon>Viridiplantae</taxon>
        <taxon>Streptophyta</taxon>
        <taxon>Embryophyta</taxon>
        <taxon>Tracheophyta</taxon>
        <taxon>Spermatophyta</taxon>
        <taxon>Magnoliopsida</taxon>
        <taxon>Magnoliidae</taxon>
        <taxon>Piperales</taxon>
        <taxon>Aristolochiaceae</taxon>
        <taxon>Aristolochia</taxon>
    </lineage>
</organism>
<evidence type="ECO:0000256" key="1">
    <source>
        <dbReference type="SAM" id="MobiDB-lite"/>
    </source>
</evidence>
<feature type="region of interest" description="Disordered" evidence="1">
    <location>
        <begin position="75"/>
        <end position="100"/>
    </location>
</feature>
<dbReference type="AlphaFoldDB" id="A0AAV7EPW2"/>
<protein>
    <submittedName>
        <fullName evidence="2">Uncharacterized protein</fullName>
    </submittedName>
</protein>
<dbReference type="Proteomes" id="UP000825729">
    <property type="component" value="Unassembled WGS sequence"/>
</dbReference>